<dbReference type="GO" id="GO:0005886">
    <property type="term" value="C:plasma membrane"/>
    <property type="evidence" value="ECO:0007669"/>
    <property type="project" value="TreeGrafter"/>
</dbReference>
<evidence type="ECO:0000256" key="2">
    <source>
        <dbReference type="SAM" id="MobiDB-lite"/>
    </source>
</evidence>
<dbReference type="InterPro" id="IPR014752">
    <property type="entry name" value="Arrestin-like_C"/>
</dbReference>
<dbReference type="PANTHER" id="PTHR11188">
    <property type="entry name" value="ARRESTIN DOMAIN CONTAINING PROTEIN"/>
    <property type="match status" value="1"/>
</dbReference>
<evidence type="ECO:0000313" key="4">
    <source>
        <dbReference type="Ensembl" id="ENSGWIP00000056342.1"/>
    </source>
</evidence>
<evidence type="ECO:0000313" key="5">
    <source>
        <dbReference type="Proteomes" id="UP000694680"/>
    </source>
</evidence>
<sequence length="374" mass="41532">MAPINDFEVLYEAPNKEGTFSEGDTITGTVSFNLSKETKVKSVTVKAMGETSVHWTKGTGDRKKRVSAYRPYFKVKDNLVSYLFAETRLPKGPHNFKFKLQIPNGDWPSSFHGIHGRIFYALVAKITRGWHLPSSVQKEINFQTKIFPFPMTGTFSKGEIQMHASLDRQVCDTLTAVAKIRNGSSKPVKPKFALEQKTLYQVRVNRNFCYKTHFKMVGDPIAPNSEGTATCQVTVNHHLNTCHLFRVSFSQAYVDVKFALDPEVQLPLVIVPSTAINTKCNEPYTPAGPSDSDFPPSNLPAGAYGFMNPGPPQYYAPGLVPYASPANSYYNQWPQGVPSYGTPMTTQIQAPPGPPPFQQEDDPPSYPSLFSPPL</sequence>
<dbReference type="Proteomes" id="UP000694680">
    <property type="component" value="Chromosome 9"/>
</dbReference>
<dbReference type="InterPro" id="IPR011021">
    <property type="entry name" value="Arrestin-like_N"/>
</dbReference>
<reference evidence="4" key="3">
    <citation type="submission" date="2025-09" db="UniProtKB">
        <authorList>
            <consortium name="Ensembl"/>
        </authorList>
    </citation>
    <scope>IDENTIFICATION</scope>
</reference>
<dbReference type="GO" id="GO:0005737">
    <property type="term" value="C:cytoplasm"/>
    <property type="evidence" value="ECO:0007669"/>
    <property type="project" value="TreeGrafter"/>
</dbReference>
<feature type="region of interest" description="Disordered" evidence="2">
    <location>
        <begin position="340"/>
        <end position="374"/>
    </location>
</feature>
<name>A0A8C5I6Z7_GOUWI</name>
<gene>
    <name evidence="4" type="primary">LOC114469873</name>
</gene>
<dbReference type="Ensembl" id="ENSGWIT00000060625.1">
    <property type="protein sequence ID" value="ENSGWIP00000056342.1"/>
    <property type="gene ID" value="ENSGWIG00000026708.1"/>
</dbReference>
<dbReference type="PANTHER" id="PTHR11188:SF135">
    <property type="entry name" value="ARRESTIN DOMAIN CONTAINING 3-LIKE-RELATED"/>
    <property type="match status" value="1"/>
</dbReference>
<organism evidence="4 5">
    <name type="scientific">Gouania willdenowi</name>
    <name type="common">Blunt-snouted clingfish</name>
    <name type="synonym">Lepadogaster willdenowi</name>
    <dbReference type="NCBI Taxonomy" id="441366"/>
    <lineage>
        <taxon>Eukaryota</taxon>
        <taxon>Metazoa</taxon>
        <taxon>Chordata</taxon>
        <taxon>Craniata</taxon>
        <taxon>Vertebrata</taxon>
        <taxon>Euteleostomi</taxon>
        <taxon>Actinopterygii</taxon>
        <taxon>Neopterygii</taxon>
        <taxon>Teleostei</taxon>
        <taxon>Neoteleostei</taxon>
        <taxon>Acanthomorphata</taxon>
        <taxon>Ovalentaria</taxon>
        <taxon>Blenniimorphae</taxon>
        <taxon>Blenniiformes</taxon>
        <taxon>Gobiesocoidei</taxon>
        <taxon>Gobiesocidae</taxon>
        <taxon>Gobiesocinae</taxon>
        <taxon>Gouania</taxon>
    </lineage>
</organism>
<dbReference type="AlphaFoldDB" id="A0A8C5I6Z7"/>
<reference evidence="4" key="2">
    <citation type="submission" date="2025-08" db="UniProtKB">
        <authorList>
            <consortium name="Ensembl"/>
        </authorList>
    </citation>
    <scope>IDENTIFICATION</scope>
</reference>
<dbReference type="GO" id="GO:0015031">
    <property type="term" value="P:protein transport"/>
    <property type="evidence" value="ECO:0007669"/>
    <property type="project" value="TreeGrafter"/>
</dbReference>
<dbReference type="Gene3D" id="2.60.40.640">
    <property type="match status" value="2"/>
</dbReference>
<keyword evidence="5" id="KW-1185">Reference proteome</keyword>
<evidence type="ECO:0000259" key="3">
    <source>
        <dbReference type="Pfam" id="PF00339"/>
    </source>
</evidence>
<reference evidence="4" key="1">
    <citation type="submission" date="2020-06" db="EMBL/GenBank/DDBJ databases">
        <authorList>
            <consortium name="Wellcome Sanger Institute Data Sharing"/>
        </authorList>
    </citation>
    <scope>NUCLEOTIDE SEQUENCE [LARGE SCALE GENOMIC DNA]</scope>
</reference>
<protein>
    <submittedName>
        <fullName evidence="4">Arrestin domain-containing protein 3-like</fullName>
    </submittedName>
</protein>
<dbReference type="InterPro" id="IPR050357">
    <property type="entry name" value="Arrestin_domain-protein"/>
</dbReference>
<feature type="domain" description="Arrestin-like N-terminal" evidence="3">
    <location>
        <begin position="15"/>
        <end position="140"/>
    </location>
</feature>
<evidence type="ECO:0000256" key="1">
    <source>
        <dbReference type="ARBA" id="ARBA00005298"/>
    </source>
</evidence>
<dbReference type="InterPro" id="IPR014756">
    <property type="entry name" value="Ig_E-set"/>
</dbReference>
<accession>A0A8C5I6Z7</accession>
<dbReference type="GO" id="GO:0007399">
    <property type="term" value="P:nervous system development"/>
    <property type="evidence" value="ECO:0007669"/>
    <property type="project" value="UniProtKB-ARBA"/>
</dbReference>
<dbReference type="SUPFAM" id="SSF81296">
    <property type="entry name" value="E set domains"/>
    <property type="match status" value="2"/>
</dbReference>
<feature type="compositionally biased region" description="Pro residues" evidence="2">
    <location>
        <begin position="364"/>
        <end position="374"/>
    </location>
</feature>
<comment type="similarity">
    <text evidence="1">Belongs to the arrestin family.</text>
</comment>
<dbReference type="Pfam" id="PF00339">
    <property type="entry name" value="Arrestin_N"/>
    <property type="match status" value="1"/>
</dbReference>
<proteinExistence type="inferred from homology"/>